<evidence type="ECO:0000313" key="3">
    <source>
        <dbReference type="EMBL" id="KAF0699257.1"/>
    </source>
</evidence>
<dbReference type="PANTHER" id="PTHR37066:SF1">
    <property type="entry name" value="LNS2_PITP DOMAIN-CONTAINING PROTEIN"/>
    <property type="match status" value="1"/>
</dbReference>
<evidence type="ECO:0000259" key="2">
    <source>
        <dbReference type="Pfam" id="PF03457"/>
    </source>
</evidence>
<proteinExistence type="predicted"/>
<protein>
    <submittedName>
        <fullName evidence="4">Aste57867_10157 protein</fullName>
    </submittedName>
</protein>
<dbReference type="EMBL" id="VJMH01005188">
    <property type="protein sequence ID" value="KAF0699257.1"/>
    <property type="molecule type" value="Genomic_DNA"/>
</dbReference>
<feature type="region of interest" description="Disordered" evidence="1">
    <location>
        <begin position="22"/>
        <end position="43"/>
    </location>
</feature>
<feature type="compositionally biased region" description="Polar residues" evidence="1">
    <location>
        <begin position="22"/>
        <end position="32"/>
    </location>
</feature>
<sequence>MPQDSPVVPLSTKLSLAAILNPDTTPLRSSSGTHDDAPTSYSAGDIEMDKETLLSPIASMKKKPKTRHRAVHDLVTHPDTSLFLALADWLHRTRPPLAVALLDRTFHVSSDDLSAPPLMRGLTFNVDKLRQAHKKRQLQARFVARLDAMGFVWDVPRYKWERTVRALRHFKEIEGHVRVPQKKVVAHGDMNWPRECWGLRLGDRVHNYRLTKPGMPKWKQAELDALGFEWDGLKKTHSFEEKLAALQMFRDTYGHLEVKQTDVLPNADIAWPGQEIALGRVVNKLRQAKQSLPTSYIVELNKLGFLWRASASSSSQQQTK</sequence>
<dbReference type="InterPro" id="IPR005114">
    <property type="entry name" value="Helicase_assoc"/>
</dbReference>
<dbReference type="PANTHER" id="PTHR37066">
    <property type="entry name" value="HELICASE-ASSOCIATED"/>
    <property type="match status" value="1"/>
</dbReference>
<organism evidence="4 5">
    <name type="scientific">Aphanomyces stellatus</name>
    <dbReference type="NCBI Taxonomy" id="120398"/>
    <lineage>
        <taxon>Eukaryota</taxon>
        <taxon>Sar</taxon>
        <taxon>Stramenopiles</taxon>
        <taxon>Oomycota</taxon>
        <taxon>Saprolegniomycetes</taxon>
        <taxon>Saprolegniales</taxon>
        <taxon>Verrucalvaceae</taxon>
        <taxon>Aphanomyces</taxon>
    </lineage>
</organism>
<evidence type="ECO:0000256" key="1">
    <source>
        <dbReference type="SAM" id="MobiDB-lite"/>
    </source>
</evidence>
<dbReference type="EMBL" id="CAADRA010005209">
    <property type="protein sequence ID" value="VFT87033.1"/>
    <property type="molecule type" value="Genomic_DNA"/>
</dbReference>
<feature type="domain" description="Helicase-associated" evidence="2">
    <location>
        <begin position="157"/>
        <end position="228"/>
    </location>
</feature>
<name>A0A485KQ42_9STRA</name>
<accession>A0A485KQ42</accession>
<evidence type="ECO:0000313" key="5">
    <source>
        <dbReference type="Proteomes" id="UP000332933"/>
    </source>
</evidence>
<keyword evidence="5" id="KW-1185">Reference proteome</keyword>
<feature type="domain" description="Helicase-associated" evidence="2">
    <location>
        <begin position="236"/>
        <end position="305"/>
    </location>
</feature>
<dbReference type="Proteomes" id="UP000332933">
    <property type="component" value="Unassembled WGS sequence"/>
</dbReference>
<reference evidence="3" key="2">
    <citation type="submission" date="2019-06" db="EMBL/GenBank/DDBJ databases">
        <title>Genomics analysis of Aphanomyces spp. identifies a new class of oomycete effector associated with host adaptation.</title>
        <authorList>
            <person name="Gaulin E."/>
        </authorList>
    </citation>
    <scope>NUCLEOTIDE SEQUENCE</scope>
    <source>
        <strain evidence="3">CBS 578.67</strain>
    </source>
</reference>
<dbReference type="OrthoDB" id="62632at2759"/>
<evidence type="ECO:0000313" key="4">
    <source>
        <dbReference type="EMBL" id="VFT87033.1"/>
    </source>
</evidence>
<dbReference type="AlphaFoldDB" id="A0A485KQ42"/>
<dbReference type="Pfam" id="PF03457">
    <property type="entry name" value="HA"/>
    <property type="match status" value="2"/>
</dbReference>
<reference evidence="4 5" key="1">
    <citation type="submission" date="2019-03" db="EMBL/GenBank/DDBJ databases">
        <authorList>
            <person name="Gaulin E."/>
            <person name="Dumas B."/>
        </authorList>
    </citation>
    <scope>NUCLEOTIDE SEQUENCE [LARGE SCALE GENOMIC DNA]</scope>
    <source>
        <strain evidence="4">CBS 568.67</strain>
    </source>
</reference>
<gene>
    <name evidence="4" type="primary">Aste57867_10157</name>
    <name evidence="3" type="ORF">As57867_010118</name>
    <name evidence="4" type="ORF">ASTE57867_10157</name>
</gene>